<proteinExistence type="predicted"/>
<dbReference type="GeneID" id="29118566"/>
<feature type="transmembrane region" description="Helical" evidence="1">
    <location>
        <begin position="82"/>
        <end position="102"/>
    </location>
</feature>
<sequence>MFVCLLCSLRQCRLHCYCLLDWNAHAHQHIMRKGGRAIWTFGSITDCTVIFFLPFVAPFLSVPHTTPLPFSFPALYQLLTEAFRTFLFGGCNTLFSLSLVVAGSTWQQKCVGFLFFACRKKS</sequence>
<keyword evidence="1" id="KW-1133">Transmembrane helix</keyword>
<protein>
    <submittedName>
        <fullName evidence="2">Uncharacterized protein</fullName>
    </submittedName>
</protein>
<keyword evidence="1" id="KW-0472">Membrane</keyword>
<dbReference type="RefSeq" id="XP_018387881.1">
    <property type="nucleotide sequence ID" value="XM_018532972.1"/>
</dbReference>
<reference evidence="2 3" key="1">
    <citation type="submission" date="2016-05" db="EMBL/GenBank/DDBJ databases">
        <title>Comparative analysis of secretome profiles of manganese(II)-oxidizing ascomycete fungi.</title>
        <authorList>
            <consortium name="DOE Joint Genome Institute"/>
            <person name="Zeiner C.A."/>
            <person name="Purvine S.O."/>
            <person name="Zink E.M."/>
            <person name="Wu S."/>
            <person name="Pasa-Tolic L."/>
            <person name="Chaput D.L."/>
            <person name="Haridas S."/>
            <person name="Grigoriev I.V."/>
            <person name="Santelli C.M."/>
            <person name="Hansel C.M."/>
        </authorList>
    </citation>
    <scope>NUCLEOTIDE SEQUENCE [LARGE SCALE GENOMIC DNA]</scope>
    <source>
        <strain evidence="2 3">SRC1lrK2f</strain>
    </source>
</reference>
<dbReference type="Proteomes" id="UP000077248">
    <property type="component" value="Unassembled WGS sequence"/>
</dbReference>
<dbReference type="EMBL" id="KV441474">
    <property type="protein sequence ID" value="OAG22460.1"/>
    <property type="molecule type" value="Genomic_DNA"/>
</dbReference>
<evidence type="ECO:0000313" key="3">
    <source>
        <dbReference type="Proteomes" id="UP000077248"/>
    </source>
</evidence>
<organism evidence="2 3">
    <name type="scientific">Alternaria alternata</name>
    <name type="common">Alternaria rot fungus</name>
    <name type="synonym">Torula alternata</name>
    <dbReference type="NCBI Taxonomy" id="5599"/>
    <lineage>
        <taxon>Eukaryota</taxon>
        <taxon>Fungi</taxon>
        <taxon>Dikarya</taxon>
        <taxon>Ascomycota</taxon>
        <taxon>Pezizomycotina</taxon>
        <taxon>Dothideomycetes</taxon>
        <taxon>Pleosporomycetidae</taxon>
        <taxon>Pleosporales</taxon>
        <taxon>Pleosporineae</taxon>
        <taxon>Pleosporaceae</taxon>
        <taxon>Alternaria</taxon>
        <taxon>Alternaria sect. Alternaria</taxon>
        <taxon>Alternaria alternata complex</taxon>
    </lineage>
</organism>
<feature type="transmembrane region" description="Helical" evidence="1">
    <location>
        <begin position="37"/>
        <end position="62"/>
    </location>
</feature>
<dbReference type="KEGG" id="aalt:CC77DRAFT_732031"/>
<gene>
    <name evidence="2" type="ORF">CC77DRAFT_732031</name>
</gene>
<evidence type="ECO:0000256" key="1">
    <source>
        <dbReference type="SAM" id="Phobius"/>
    </source>
</evidence>
<dbReference type="AlphaFoldDB" id="A0A177DTA4"/>
<keyword evidence="1" id="KW-0812">Transmembrane</keyword>
<keyword evidence="3" id="KW-1185">Reference proteome</keyword>
<accession>A0A177DTA4</accession>
<dbReference type="VEuPathDB" id="FungiDB:CC77DRAFT_732031"/>
<evidence type="ECO:0000313" key="2">
    <source>
        <dbReference type="EMBL" id="OAG22460.1"/>
    </source>
</evidence>
<name>A0A177DTA4_ALTAL</name>